<comment type="similarity">
    <text evidence="4">Belongs to the methyl-accepting chemotaxis (MCP) protein family.</text>
</comment>
<gene>
    <name evidence="10" type="ordered locus">HCH_01649</name>
</gene>
<feature type="domain" description="Methyl-accepting transducer" evidence="7">
    <location>
        <begin position="309"/>
        <end position="545"/>
    </location>
</feature>
<protein>
    <submittedName>
        <fullName evidence="10">Methyl-accepting chemotaxis protein</fullName>
    </submittedName>
</protein>
<keyword evidence="11" id="KW-1185">Reference proteome</keyword>
<dbReference type="InterPro" id="IPR000727">
    <property type="entry name" value="T_SNARE_dom"/>
</dbReference>
<name>Q2SLH1_HAHCH</name>
<dbReference type="Proteomes" id="UP000000238">
    <property type="component" value="Chromosome"/>
</dbReference>
<keyword evidence="6" id="KW-0812">Transmembrane</keyword>
<dbReference type="PANTHER" id="PTHR32089:SF112">
    <property type="entry name" value="LYSOZYME-LIKE PROTEIN-RELATED"/>
    <property type="match status" value="1"/>
</dbReference>
<evidence type="ECO:0000256" key="1">
    <source>
        <dbReference type="ARBA" id="ARBA00004429"/>
    </source>
</evidence>
<sequence>MRLPTSMRSLMTIKARVIFLFLVFILISATSSYFLNLRITEISDTVSVQLQSIDAQNELVREQNQLMAEQQKIYDRVAAITQAQLLLSELQYWFFHASLAADRNSLSLGETTYGRVKTMLADLAANDPEREERFKKIQDALDRYQNFAVRMFGFYEERSMTMGKSMSERARGEAIKFITMLNQIRGEYEAAQKTSAEGVAAAADKVAHQGSLVQEGALSIGGAVEDARRASLAGLGFMVISCLLLGAFFIWSVVRPVRKVTRVISDIEAQNDLTRTIDYDNSDELQDITEALDRMLLKFRSLISDVGKATEVLQGVAAEGADGSLKLADQVNQQQAETSMVAAATNQMTATAKGIQETTDSAAHIAEEVTDLTEAGRSAMAASVRSIEDLSHRIQSASEVIGKLAQRTEAIGGVLDVIRGISEQTNLLALNAAIEAARAGELGRGFAVVADEVRSLAKRTNESTTEIQEVVQNLQRDAESAVGEIGVSMNESKLSVAKIDDCRKALEAISGAVARMHELNHQVAQATAEQCEAVQSIDRSIDNLSGQTNEINGLAEATTDMSSRLNEVSSDIRTAVGLFKF</sequence>
<dbReference type="SMART" id="SM00304">
    <property type="entry name" value="HAMP"/>
    <property type="match status" value="1"/>
</dbReference>
<proteinExistence type="inferred from homology"/>
<keyword evidence="3 5" id="KW-0807">Transducer</keyword>
<comment type="subcellular location">
    <subcellularLocation>
        <location evidence="1">Cell inner membrane</location>
        <topology evidence="1">Multi-pass membrane protein</topology>
    </subcellularLocation>
</comment>
<evidence type="ECO:0000256" key="4">
    <source>
        <dbReference type="ARBA" id="ARBA00029447"/>
    </source>
</evidence>
<dbReference type="Pfam" id="PF00015">
    <property type="entry name" value="MCPsignal"/>
    <property type="match status" value="1"/>
</dbReference>
<evidence type="ECO:0000256" key="6">
    <source>
        <dbReference type="SAM" id="Phobius"/>
    </source>
</evidence>
<dbReference type="eggNOG" id="COG0840">
    <property type="taxonomic scope" value="Bacteria"/>
</dbReference>
<keyword evidence="2" id="KW-0997">Cell inner membrane</keyword>
<keyword evidence="6" id="KW-0472">Membrane</keyword>
<feature type="transmembrane region" description="Helical" evidence="6">
    <location>
        <begin position="232"/>
        <end position="254"/>
    </location>
</feature>
<keyword evidence="6" id="KW-1133">Transmembrane helix</keyword>
<dbReference type="RefSeq" id="WP_011395575.1">
    <property type="nucleotide sequence ID" value="NC_007645.1"/>
</dbReference>
<feature type="domain" description="HAMP" evidence="9">
    <location>
        <begin position="251"/>
        <end position="304"/>
    </location>
</feature>
<dbReference type="KEGG" id="hch:HCH_01649"/>
<reference evidence="10 11" key="1">
    <citation type="journal article" date="2005" name="Nucleic Acids Res.">
        <title>Genomic blueprint of Hahella chejuensis, a marine microbe producing an algicidal agent.</title>
        <authorList>
            <person name="Jeong H."/>
            <person name="Yim J.H."/>
            <person name="Lee C."/>
            <person name="Choi S.-H."/>
            <person name="Park Y.K."/>
            <person name="Yoon S.H."/>
            <person name="Hur C.-G."/>
            <person name="Kang H.-Y."/>
            <person name="Kim D."/>
            <person name="Lee H.H."/>
            <person name="Park K.H."/>
            <person name="Park S.-H."/>
            <person name="Park H.-S."/>
            <person name="Lee H.K."/>
            <person name="Oh T.K."/>
            <person name="Kim J.F."/>
        </authorList>
    </citation>
    <scope>NUCLEOTIDE SEQUENCE [LARGE SCALE GENOMIC DNA]</scope>
    <source>
        <strain evidence="10 11">KCTC 2396</strain>
    </source>
</reference>
<dbReference type="PROSITE" id="PS50885">
    <property type="entry name" value="HAMP"/>
    <property type="match status" value="1"/>
</dbReference>
<dbReference type="InterPro" id="IPR003660">
    <property type="entry name" value="HAMP_dom"/>
</dbReference>
<dbReference type="PROSITE" id="PS50192">
    <property type="entry name" value="T_SNARE"/>
    <property type="match status" value="1"/>
</dbReference>
<organism evidence="10 11">
    <name type="scientific">Hahella chejuensis (strain KCTC 2396)</name>
    <dbReference type="NCBI Taxonomy" id="349521"/>
    <lineage>
        <taxon>Bacteria</taxon>
        <taxon>Pseudomonadati</taxon>
        <taxon>Pseudomonadota</taxon>
        <taxon>Gammaproteobacteria</taxon>
        <taxon>Oceanospirillales</taxon>
        <taxon>Hahellaceae</taxon>
        <taxon>Hahella</taxon>
    </lineage>
</organism>
<evidence type="ECO:0000256" key="3">
    <source>
        <dbReference type="ARBA" id="ARBA00023224"/>
    </source>
</evidence>
<evidence type="ECO:0000259" key="8">
    <source>
        <dbReference type="PROSITE" id="PS50192"/>
    </source>
</evidence>
<keyword evidence="2" id="KW-1003">Cell membrane</keyword>
<dbReference type="GO" id="GO:0005886">
    <property type="term" value="C:plasma membrane"/>
    <property type="evidence" value="ECO:0007669"/>
    <property type="project" value="UniProtKB-SubCell"/>
</dbReference>
<feature type="domain" description="T-SNARE coiled-coil homology" evidence="8">
    <location>
        <begin position="496"/>
        <end position="543"/>
    </location>
</feature>
<dbReference type="OrthoDB" id="2489132at2"/>
<dbReference type="SMART" id="SM00283">
    <property type="entry name" value="MA"/>
    <property type="match status" value="1"/>
</dbReference>
<dbReference type="STRING" id="349521.HCH_01649"/>
<dbReference type="SUPFAM" id="SSF58104">
    <property type="entry name" value="Methyl-accepting chemotaxis protein (MCP) signaling domain"/>
    <property type="match status" value="1"/>
</dbReference>
<dbReference type="CDD" id="cd06225">
    <property type="entry name" value="HAMP"/>
    <property type="match status" value="1"/>
</dbReference>
<evidence type="ECO:0000259" key="7">
    <source>
        <dbReference type="PROSITE" id="PS50111"/>
    </source>
</evidence>
<evidence type="ECO:0000313" key="10">
    <source>
        <dbReference type="EMBL" id="ABC28503.1"/>
    </source>
</evidence>
<evidence type="ECO:0000256" key="2">
    <source>
        <dbReference type="ARBA" id="ARBA00022519"/>
    </source>
</evidence>
<evidence type="ECO:0000313" key="11">
    <source>
        <dbReference type="Proteomes" id="UP000000238"/>
    </source>
</evidence>
<dbReference type="Pfam" id="PF00672">
    <property type="entry name" value="HAMP"/>
    <property type="match status" value="1"/>
</dbReference>
<dbReference type="GO" id="GO:0007165">
    <property type="term" value="P:signal transduction"/>
    <property type="evidence" value="ECO:0007669"/>
    <property type="project" value="UniProtKB-KW"/>
</dbReference>
<evidence type="ECO:0000256" key="5">
    <source>
        <dbReference type="PROSITE-ProRule" id="PRU00284"/>
    </source>
</evidence>
<dbReference type="HOGENOM" id="CLU_000445_107_27_6"/>
<evidence type="ECO:0000259" key="9">
    <source>
        <dbReference type="PROSITE" id="PS50885"/>
    </source>
</evidence>
<dbReference type="PROSITE" id="PS50111">
    <property type="entry name" value="CHEMOTAXIS_TRANSDUC_2"/>
    <property type="match status" value="1"/>
</dbReference>
<dbReference type="EMBL" id="CP000155">
    <property type="protein sequence ID" value="ABC28503.1"/>
    <property type="molecule type" value="Genomic_DNA"/>
</dbReference>
<dbReference type="GO" id="GO:0006935">
    <property type="term" value="P:chemotaxis"/>
    <property type="evidence" value="ECO:0007669"/>
    <property type="project" value="UniProtKB-ARBA"/>
</dbReference>
<dbReference type="InterPro" id="IPR004089">
    <property type="entry name" value="MCPsignal_dom"/>
</dbReference>
<dbReference type="PANTHER" id="PTHR32089">
    <property type="entry name" value="METHYL-ACCEPTING CHEMOTAXIS PROTEIN MCPB"/>
    <property type="match status" value="1"/>
</dbReference>
<dbReference type="Gene3D" id="1.10.287.950">
    <property type="entry name" value="Methyl-accepting chemotaxis protein"/>
    <property type="match status" value="1"/>
</dbReference>
<dbReference type="FunFam" id="1.10.287.950:FF:000001">
    <property type="entry name" value="Methyl-accepting chemotaxis sensory transducer"/>
    <property type="match status" value="1"/>
</dbReference>
<dbReference type="AlphaFoldDB" id="Q2SLH1"/>
<dbReference type="CDD" id="cd11386">
    <property type="entry name" value="MCP_signal"/>
    <property type="match status" value="1"/>
</dbReference>
<accession>Q2SLH1</accession>